<evidence type="ECO:0000313" key="4">
    <source>
        <dbReference type="Proteomes" id="UP000186524"/>
    </source>
</evidence>
<comment type="caution">
    <text evidence="3">The sequence shown here is derived from an EMBL/GenBank/DDBJ whole genome shotgun (WGS) entry which is preliminary data.</text>
</comment>
<feature type="compositionally biased region" description="Basic and acidic residues" evidence="1">
    <location>
        <begin position="47"/>
        <end position="58"/>
    </location>
</feature>
<keyword evidence="2" id="KW-0812">Transmembrane</keyword>
<feature type="transmembrane region" description="Helical" evidence="2">
    <location>
        <begin position="7"/>
        <end position="27"/>
    </location>
</feature>
<reference evidence="3 4" key="1">
    <citation type="submission" date="2016-12" db="EMBL/GenBank/DDBJ databases">
        <title>Domibacillus sp. SAOS 44 whole genome sequencing.</title>
        <authorList>
            <person name="Verma A."/>
            <person name="Krishnamurthi S."/>
        </authorList>
    </citation>
    <scope>NUCLEOTIDE SEQUENCE [LARGE SCALE GENOMIC DNA]</scope>
    <source>
        <strain evidence="3 4">SAOS 44</strain>
    </source>
</reference>
<accession>A0A1Q5P3V6</accession>
<feature type="region of interest" description="Disordered" evidence="1">
    <location>
        <begin position="39"/>
        <end position="150"/>
    </location>
</feature>
<feature type="compositionally biased region" description="Basic and acidic residues" evidence="1">
    <location>
        <begin position="112"/>
        <end position="131"/>
    </location>
</feature>
<proteinExistence type="predicted"/>
<protein>
    <submittedName>
        <fullName evidence="3">Uncharacterized protein</fullName>
    </submittedName>
</protein>
<keyword evidence="2" id="KW-1133">Transmembrane helix</keyword>
<dbReference type="RefSeq" id="WP_073711650.1">
    <property type="nucleotide sequence ID" value="NZ_MRWQ01000006.1"/>
</dbReference>
<name>A0A1Q5P3V6_9BACI</name>
<dbReference type="AlphaFoldDB" id="A0A1Q5P3V6"/>
<dbReference type="EMBL" id="MRWQ01000006">
    <property type="protein sequence ID" value="OKL36927.1"/>
    <property type="molecule type" value="Genomic_DNA"/>
</dbReference>
<dbReference type="OrthoDB" id="9989161at2"/>
<evidence type="ECO:0000313" key="3">
    <source>
        <dbReference type="EMBL" id="OKL36927.1"/>
    </source>
</evidence>
<evidence type="ECO:0000256" key="1">
    <source>
        <dbReference type="SAM" id="MobiDB-lite"/>
    </source>
</evidence>
<evidence type="ECO:0000256" key="2">
    <source>
        <dbReference type="SAM" id="Phobius"/>
    </source>
</evidence>
<keyword evidence="4" id="KW-1185">Reference proteome</keyword>
<keyword evidence="2" id="KW-0472">Membrane</keyword>
<organism evidence="3 4">
    <name type="scientific">Domibacillus mangrovi</name>
    <dbReference type="NCBI Taxonomy" id="1714354"/>
    <lineage>
        <taxon>Bacteria</taxon>
        <taxon>Bacillati</taxon>
        <taxon>Bacillota</taxon>
        <taxon>Bacilli</taxon>
        <taxon>Bacillales</taxon>
        <taxon>Bacillaceae</taxon>
        <taxon>Domibacillus</taxon>
    </lineage>
</organism>
<feature type="compositionally biased region" description="Basic and acidic residues" evidence="1">
    <location>
        <begin position="65"/>
        <end position="74"/>
    </location>
</feature>
<dbReference type="Proteomes" id="UP000186524">
    <property type="component" value="Unassembled WGS sequence"/>
</dbReference>
<sequence length="150" mass="16845">MIKKHNAVTIYLTASLLLAIIFFTVLLNQFLTKGPVPTEVKQPVTTEQKEAVPEEAKKPASQTQKESEIESEEKNETDENQDGYVADWFKQSDSLEIEEVPASSENDMPNQEETKKTIENQSKKEVIKEQPVEAPIPPTQPEQPSFSSGK</sequence>
<gene>
    <name evidence="3" type="ORF">BLL40_09460</name>
</gene>